<comment type="caution">
    <text evidence="1">The sequence shown here is derived from an EMBL/GenBank/DDBJ whole genome shotgun (WGS) entry which is preliminary data.</text>
</comment>
<reference evidence="1 2" key="1">
    <citation type="submission" date="2017-03" db="EMBL/GenBank/DDBJ databases">
        <title>Widespread Adenine N6-methylation of Active Genes in Fungi.</title>
        <authorList>
            <consortium name="DOE Joint Genome Institute"/>
            <person name="Mondo S.J."/>
            <person name="Dannebaum R.O."/>
            <person name="Kuo R.C."/>
            <person name="Louie K.B."/>
            <person name="Bewick A.J."/>
            <person name="Labutti K."/>
            <person name="Haridas S."/>
            <person name="Kuo A."/>
            <person name="Salamov A."/>
            <person name="Ahrendt S.R."/>
            <person name="Lau R."/>
            <person name="Bowen B.P."/>
            <person name="Lipzen A."/>
            <person name="Sullivan W."/>
            <person name="Andreopoulos W.B."/>
            <person name="Clum A."/>
            <person name="Lindquist E."/>
            <person name="Daum C."/>
            <person name="Northen T.R."/>
            <person name="Ramamoorthy G."/>
            <person name="Schmitz R.J."/>
            <person name="Gryganskyi A."/>
            <person name="Culley D."/>
            <person name="Magnuson J."/>
            <person name="James T.Y."/>
            <person name="O'Malley M.A."/>
            <person name="Stajich J.E."/>
            <person name="Spatafora J.W."/>
            <person name="Visel A."/>
            <person name="Grigoriev I.V."/>
        </authorList>
    </citation>
    <scope>NUCLEOTIDE SEQUENCE [LARGE SCALE GENOMIC DNA]</scope>
    <source>
        <strain evidence="1 2">NRRL Y-17943</strain>
    </source>
</reference>
<dbReference type="OrthoDB" id="5370059at2759"/>
<keyword evidence="2" id="KW-1185">Reference proteome</keyword>
<dbReference type="AlphaFoldDB" id="A0A1Y1URE9"/>
<accession>A0A1Y1URE9</accession>
<dbReference type="EMBL" id="NBSH01000001">
    <property type="protein sequence ID" value="ORX40512.1"/>
    <property type="molecule type" value="Genomic_DNA"/>
</dbReference>
<name>A0A1Y1URE9_9TREE</name>
<organism evidence="1 2">
    <name type="scientific">Kockovaella imperatae</name>
    <dbReference type="NCBI Taxonomy" id="4999"/>
    <lineage>
        <taxon>Eukaryota</taxon>
        <taxon>Fungi</taxon>
        <taxon>Dikarya</taxon>
        <taxon>Basidiomycota</taxon>
        <taxon>Agaricomycotina</taxon>
        <taxon>Tremellomycetes</taxon>
        <taxon>Tremellales</taxon>
        <taxon>Cuniculitremaceae</taxon>
        <taxon>Kockovaella</taxon>
    </lineage>
</organism>
<evidence type="ECO:0000313" key="2">
    <source>
        <dbReference type="Proteomes" id="UP000193218"/>
    </source>
</evidence>
<dbReference type="Proteomes" id="UP000193218">
    <property type="component" value="Unassembled WGS sequence"/>
</dbReference>
<proteinExistence type="predicted"/>
<protein>
    <submittedName>
        <fullName evidence="1">Uncharacterized protein</fullName>
    </submittedName>
</protein>
<sequence length="285" mass="31961">MNRRIAPSAKCFDLHLSRPHLLIVHSLMTLIALGSNVFGNLDPTSQNEILSPTDITVKTGCEKVIWHSFTLTVGRDKFVYTLDGRRSKNEWNDVVVTGLGGVYAWYKDSIYMCDQMEAFLEAAHDEPTLTHPLLATSKGKLYAAESRVFLVLDGPAQHLFEIDHGDLRQNAAPRLRLIEEFEGLRFTFISGTRNRFGVVTEAGDFYLIDTRSKDPELVELAEEVRLAGVGSRFEVVVTETKVLTRDLNLGETEVQHSPTWVEVDIDPKSIQAIHTSRSTVIFDAS</sequence>
<evidence type="ECO:0000313" key="1">
    <source>
        <dbReference type="EMBL" id="ORX40512.1"/>
    </source>
</evidence>
<dbReference type="GeneID" id="33554820"/>
<dbReference type="RefSeq" id="XP_021874191.1">
    <property type="nucleotide sequence ID" value="XM_022013012.1"/>
</dbReference>
<dbReference type="InParanoid" id="A0A1Y1URE9"/>
<gene>
    <name evidence="1" type="ORF">BD324DRAFT_5466</name>
</gene>